<gene>
    <name evidence="1" type="ORF">IC621_02725</name>
</gene>
<name>A0A926NCQ5_9BACI</name>
<accession>A0A926NCQ5</accession>
<protein>
    <submittedName>
        <fullName evidence="1">Uncharacterized protein</fullName>
    </submittedName>
</protein>
<dbReference type="Proteomes" id="UP000626844">
    <property type="component" value="Unassembled WGS sequence"/>
</dbReference>
<dbReference type="RefSeq" id="WP_191155474.1">
    <property type="nucleotide sequence ID" value="NZ_JACXAI010000002.1"/>
</dbReference>
<keyword evidence="2" id="KW-1185">Reference proteome</keyword>
<comment type="caution">
    <text evidence="1">The sequence shown here is derived from an EMBL/GenBank/DDBJ whole genome shotgun (WGS) entry which is preliminary data.</text>
</comment>
<evidence type="ECO:0000313" key="2">
    <source>
        <dbReference type="Proteomes" id="UP000626844"/>
    </source>
</evidence>
<sequence>METYYIDNVHRCCIKVEVSSYTWISAEVREVRENGRSVYRTSTSKIIYKPNFLEGLFGITYEKKINNGVQNIKEQIEKDLVKVLQYKEIESKFQ</sequence>
<proteinExistence type="predicted"/>
<dbReference type="AlphaFoldDB" id="A0A926NCQ5"/>
<reference evidence="1" key="1">
    <citation type="submission" date="2020-09" db="EMBL/GenBank/DDBJ databases">
        <title>A novel bacterium of genus Bacillus, isolated from South China Sea.</title>
        <authorList>
            <person name="Huang H."/>
            <person name="Mo K."/>
            <person name="Hu Y."/>
        </authorList>
    </citation>
    <scope>NUCLEOTIDE SEQUENCE</scope>
    <source>
        <strain evidence="1">IB182487</strain>
    </source>
</reference>
<organism evidence="1 2">
    <name type="scientific">Metabacillus arenae</name>
    <dbReference type="NCBI Taxonomy" id="2771434"/>
    <lineage>
        <taxon>Bacteria</taxon>
        <taxon>Bacillati</taxon>
        <taxon>Bacillota</taxon>
        <taxon>Bacilli</taxon>
        <taxon>Bacillales</taxon>
        <taxon>Bacillaceae</taxon>
        <taxon>Metabacillus</taxon>
    </lineage>
</organism>
<evidence type="ECO:0000313" key="1">
    <source>
        <dbReference type="EMBL" id="MBD1379134.1"/>
    </source>
</evidence>
<dbReference type="EMBL" id="JACXAI010000002">
    <property type="protein sequence ID" value="MBD1379134.1"/>
    <property type="molecule type" value="Genomic_DNA"/>
</dbReference>